<dbReference type="InterPro" id="IPR023271">
    <property type="entry name" value="Aquaporin-like"/>
</dbReference>
<dbReference type="PRINTS" id="PR00783">
    <property type="entry name" value="MINTRINSICP"/>
</dbReference>
<evidence type="ECO:0000256" key="7">
    <source>
        <dbReference type="SAM" id="Phobius"/>
    </source>
</evidence>
<keyword evidence="3 7" id="KW-0812">Transmembrane</keyword>
<sequence>FQTLAVSTLAGLVAAAPLGTRTLEVTERGEALASRSTSAVVTVSALAVSTINNSQGKSTAQNSYTLYTGDGSTAAGWPAQSEWLSFDAMWEANKDIISESCENNGWGENNSETETADLKAAIQQVAKESKVDHRFILAVVLQESKGCVRVKTTANAVSNPGLMQSYEGTGTCWQKSTCSNAEIVQMIRDGSIGTAYADGYGLAQLINMADRTTVAGFYRAARLYNSGAYSLESTDNLVSTTGAATSCYASDIANRLLGWTTAATKSSSSCDPSDGEYTGDPARKSKSSPTTSPSKKVFCCEYVSFGLWGWGWGWGCLTTENASCERRVYDVMPVGHAKTMHDASQMQSTIPQIDSPQTSGVVHLERWTSISLWGCAVLECLASMMYTFMLNWVSTSPFPPGNASLDPPYNLDSVRFLPATLVNVLLLPLIIYTFARSTGGHVNPIITLAAYFTQGISCCRAVLYIVGQTIGGTLAGWAIRKAYGGTEFVVRGCFGVEGVSTRDAYLVETISCFALIAVVLAVSVDRRSGRMYRDALSPWVVGIATEAVFWGSRLLWQGYPGASKLQLQCPLECNC</sequence>
<evidence type="ECO:0000313" key="9">
    <source>
        <dbReference type="EMBL" id="RAL00754.1"/>
    </source>
</evidence>
<evidence type="ECO:0000313" key="10">
    <source>
        <dbReference type="Proteomes" id="UP000249402"/>
    </source>
</evidence>
<feature type="transmembrane region" description="Helical" evidence="7">
    <location>
        <begin position="370"/>
        <end position="393"/>
    </location>
</feature>
<evidence type="ECO:0000256" key="4">
    <source>
        <dbReference type="ARBA" id="ARBA00022989"/>
    </source>
</evidence>
<evidence type="ECO:0000256" key="3">
    <source>
        <dbReference type="ARBA" id="ARBA00022692"/>
    </source>
</evidence>
<comment type="similarity">
    <text evidence="2">Belongs to the MIP/aquaporin (TC 1.A.8) family.</text>
</comment>
<dbReference type="InterPro" id="IPR000425">
    <property type="entry name" value="MIP"/>
</dbReference>
<dbReference type="InterPro" id="IPR034294">
    <property type="entry name" value="Aquaporin_transptr"/>
</dbReference>
<protein>
    <submittedName>
        <fullName evidence="9">Aquaporin-like protein</fullName>
    </submittedName>
</protein>
<dbReference type="EMBL" id="KZ824438">
    <property type="protein sequence ID" value="RAL00754.1"/>
    <property type="molecule type" value="Genomic_DNA"/>
</dbReference>
<dbReference type="SUPFAM" id="SSF53955">
    <property type="entry name" value="Lysozyme-like"/>
    <property type="match status" value="1"/>
</dbReference>
<dbReference type="GO" id="GO:0015250">
    <property type="term" value="F:water channel activity"/>
    <property type="evidence" value="ECO:0007669"/>
    <property type="project" value="TreeGrafter"/>
</dbReference>
<keyword evidence="8" id="KW-0732">Signal</keyword>
<reference evidence="9 10" key="1">
    <citation type="submission" date="2018-02" db="EMBL/GenBank/DDBJ databases">
        <title>The genomes of Aspergillus section Nigri reveals drivers in fungal speciation.</title>
        <authorList>
            <consortium name="DOE Joint Genome Institute"/>
            <person name="Vesth T.C."/>
            <person name="Nybo J."/>
            <person name="Theobald S."/>
            <person name="Brandl J."/>
            <person name="Frisvad J.C."/>
            <person name="Nielsen K.F."/>
            <person name="Lyhne E.K."/>
            <person name="Kogle M.E."/>
            <person name="Kuo A."/>
            <person name="Riley R."/>
            <person name="Clum A."/>
            <person name="Nolan M."/>
            <person name="Lipzen A."/>
            <person name="Salamov A."/>
            <person name="Henrissat B."/>
            <person name="Wiebenga A."/>
            <person name="De vries R.P."/>
            <person name="Grigoriev I.V."/>
            <person name="Mortensen U.H."/>
            <person name="Andersen M.R."/>
            <person name="Baker S.E."/>
        </authorList>
    </citation>
    <scope>NUCLEOTIDE SEQUENCE [LARGE SCALE GENOMIC DNA]</scope>
    <source>
        <strain evidence="9 10">CBS 121593</strain>
    </source>
</reference>
<evidence type="ECO:0000256" key="2">
    <source>
        <dbReference type="ARBA" id="ARBA00006175"/>
    </source>
</evidence>
<dbReference type="Gene3D" id="1.20.1080.10">
    <property type="entry name" value="Glycerol uptake facilitator protein"/>
    <property type="match status" value="1"/>
</dbReference>
<evidence type="ECO:0000256" key="6">
    <source>
        <dbReference type="SAM" id="MobiDB-lite"/>
    </source>
</evidence>
<dbReference type="GO" id="GO:0005886">
    <property type="term" value="C:plasma membrane"/>
    <property type="evidence" value="ECO:0007669"/>
    <property type="project" value="TreeGrafter"/>
</dbReference>
<comment type="subcellular location">
    <subcellularLocation>
        <location evidence="1">Membrane</location>
        <topology evidence="1">Multi-pass membrane protein</topology>
    </subcellularLocation>
</comment>
<dbReference type="PANTHER" id="PTHR19139:SF199">
    <property type="entry name" value="MIP17260P"/>
    <property type="match status" value="1"/>
</dbReference>
<dbReference type="InterPro" id="IPR023346">
    <property type="entry name" value="Lysozyme-like_dom_sf"/>
</dbReference>
<dbReference type="OrthoDB" id="1193027at2759"/>
<dbReference type="SUPFAM" id="SSF81338">
    <property type="entry name" value="Aquaporin-like"/>
    <property type="match status" value="1"/>
</dbReference>
<keyword evidence="5 7" id="KW-0472">Membrane</keyword>
<dbReference type="RefSeq" id="XP_025575081.1">
    <property type="nucleotide sequence ID" value="XM_025715781.1"/>
</dbReference>
<proteinExistence type="inferred from homology"/>
<feature type="chain" id="PRO_5017401901" evidence="8">
    <location>
        <begin position="16"/>
        <end position="575"/>
    </location>
</feature>
<dbReference type="Gene3D" id="1.10.530.10">
    <property type="match status" value="1"/>
</dbReference>
<evidence type="ECO:0000256" key="5">
    <source>
        <dbReference type="ARBA" id="ARBA00023136"/>
    </source>
</evidence>
<organism evidence="9 10">
    <name type="scientific">Aspergillus ibericus CBS 121593</name>
    <dbReference type="NCBI Taxonomy" id="1448316"/>
    <lineage>
        <taxon>Eukaryota</taxon>
        <taxon>Fungi</taxon>
        <taxon>Dikarya</taxon>
        <taxon>Ascomycota</taxon>
        <taxon>Pezizomycotina</taxon>
        <taxon>Eurotiomycetes</taxon>
        <taxon>Eurotiomycetidae</taxon>
        <taxon>Eurotiales</taxon>
        <taxon>Aspergillaceae</taxon>
        <taxon>Aspergillus</taxon>
        <taxon>Aspergillus subgen. Circumdati</taxon>
    </lineage>
</organism>
<evidence type="ECO:0000256" key="1">
    <source>
        <dbReference type="ARBA" id="ARBA00004141"/>
    </source>
</evidence>
<keyword evidence="4 7" id="KW-1133">Transmembrane helix</keyword>
<feature type="transmembrane region" description="Helical" evidence="7">
    <location>
        <begin position="504"/>
        <end position="524"/>
    </location>
</feature>
<evidence type="ECO:0000256" key="8">
    <source>
        <dbReference type="SAM" id="SignalP"/>
    </source>
</evidence>
<feature type="non-terminal residue" evidence="9">
    <location>
        <position position="1"/>
    </location>
</feature>
<dbReference type="GeneID" id="37220646"/>
<feature type="transmembrane region" description="Helical" evidence="7">
    <location>
        <begin position="414"/>
        <end position="435"/>
    </location>
</feature>
<name>A0A395H3F3_9EURO</name>
<dbReference type="PANTHER" id="PTHR19139">
    <property type="entry name" value="AQUAPORIN TRANSPORTER"/>
    <property type="match status" value="1"/>
</dbReference>
<feature type="signal peptide" evidence="8">
    <location>
        <begin position="1"/>
        <end position="15"/>
    </location>
</feature>
<gene>
    <name evidence="9" type="ORF">BO80DRAFT_356140</name>
</gene>
<dbReference type="STRING" id="1448316.A0A395H3F3"/>
<accession>A0A395H3F3</accession>
<dbReference type="VEuPathDB" id="FungiDB:BO80DRAFT_356140"/>
<dbReference type="AlphaFoldDB" id="A0A395H3F3"/>
<dbReference type="Proteomes" id="UP000249402">
    <property type="component" value="Unassembled WGS sequence"/>
</dbReference>
<feature type="region of interest" description="Disordered" evidence="6">
    <location>
        <begin position="264"/>
        <end position="294"/>
    </location>
</feature>
<dbReference type="Pfam" id="PF00230">
    <property type="entry name" value="MIP"/>
    <property type="match status" value="1"/>
</dbReference>
<keyword evidence="10" id="KW-1185">Reference proteome</keyword>